<evidence type="ECO:0000313" key="3">
    <source>
        <dbReference type="Proteomes" id="UP000035721"/>
    </source>
</evidence>
<dbReference type="STRING" id="1194083.BN12_2030017"/>
<organism evidence="2 3">
    <name type="scientific">Nostocoides japonicum T1-X7</name>
    <dbReference type="NCBI Taxonomy" id="1194083"/>
    <lineage>
        <taxon>Bacteria</taxon>
        <taxon>Bacillati</taxon>
        <taxon>Actinomycetota</taxon>
        <taxon>Actinomycetes</taxon>
        <taxon>Micrococcales</taxon>
        <taxon>Intrasporangiaceae</taxon>
        <taxon>Nostocoides</taxon>
    </lineage>
</organism>
<proteinExistence type="predicted"/>
<reference evidence="2 3" key="1">
    <citation type="journal article" date="2013" name="ISME J.">
        <title>A metabolic model for members of the genus Tetrasphaera involved in enhanced biological phosphorus removal.</title>
        <authorList>
            <person name="Kristiansen R."/>
            <person name="Nguyen H.T.T."/>
            <person name="Saunders A.M."/>
            <person name="Nielsen J.L."/>
            <person name="Wimmer R."/>
            <person name="Le V.Q."/>
            <person name="McIlroy S.J."/>
            <person name="Petrovski S."/>
            <person name="Seviour R.J."/>
            <person name="Calteau A."/>
            <person name="Nielsen K.L."/>
            <person name="Nielsen P.H."/>
        </authorList>
    </citation>
    <scope>NUCLEOTIDE SEQUENCE [LARGE SCALE GENOMIC DNA]</scope>
    <source>
        <strain evidence="2 3">T1-X7</strain>
    </source>
</reference>
<dbReference type="Proteomes" id="UP000035721">
    <property type="component" value="Unassembled WGS sequence"/>
</dbReference>
<evidence type="ECO:0000256" key="1">
    <source>
        <dbReference type="SAM" id="MobiDB-lite"/>
    </source>
</evidence>
<accession>A0A077LUN9</accession>
<name>A0A077LUN9_9MICO</name>
<dbReference type="AlphaFoldDB" id="A0A077LUN9"/>
<feature type="region of interest" description="Disordered" evidence="1">
    <location>
        <begin position="46"/>
        <end position="74"/>
    </location>
</feature>
<sequence length="74" mass="8081">MTRRAGIPRLAGVLRRALGPRSERVGTQGLQFRNLESRLHLTELAEEPQCRVPARATPSPCGSPRPPGSARRPS</sequence>
<comment type="caution">
    <text evidence="2">The sequence shown here is derived from an EMBL/GenBank/DDBJ whole genome shotgun (WGS) entry which is preliminary data.</text>
</comment>
<keyword evidence="3" id="KW-1185">Reference proteome</keyword>
<evidence type="ECO:0000313" key="2">
    <source>
        <dbReference type="EMBL" id="CCH77598.1"/>
    </source>
</evidence>
<gene>
    <name evidence="2" type="ORF">BN12_2030017</name>
</gene>
<dbReference type="EMBL" id="CAJB01000117">
    <property type="protein sequence ID" value="CCH77598.1"/>
    <property type="molecule type" value="Genomic_DNA"/>
</dbReference>
<protein>
    <submittedName>
        <fullName evidence="2">Uncharacterized protein</fullName>
    </submittedName>
</protein>